<feature type="transmembrane region" description="Helical" evidence="6">
    <location>
        <begin position="142"/>
        <end position="161"/>
    </location>
</feature>
<dbReference type="PANTHER" id="PTHR43461">
    <property type="entry name" value="TRANSMEMBRANE PROTEIN 256"/>
    <property type="match status" value="1"/>
</dbReference>
<dbReference type="EMBL" id="JAVRBK010000003">
    <property type="protein sequence ID" value="KAK5647039.1"/>
    <property type="molecule type" value="Genomic_DNA"/>
</dbReference>
<dbReference type="Proteomes" id="UP001329430">
    <property type="component" value="Chromosome 3"/>
</dbReference>
<comment type="caution">
    <text evidence="7">The sequence shown here is derived from an EMBL/GenBank/DDBJ whole genome shotgun (WGS) entry which is preliminary data.</text>
</comment>
<comment type="subcellular location">
    <subcellularLocation>
        <location evidence="1">Membrane</location>
        <topology evidence="1">Multi-pass membrane protein</topology>
    </subcellularLocation>
</comment>
<dbReference type="AlphaFoldDB" id="A0AAN7VMV8"/>
<evidence type="ECO:0008006" key="9">
    <source>
        <dbReference type="Google" id="ProtNLM"/>
    </source>
</evidence>
<evidence type="ECO:0000256" key="2">
    <source>
        <dbReference type="ARBA" id="ARBA00006208"/>
    </source>
</evidence>
<dbReference type="InterPro" id="IPR006696">
    <property type="entry name" value="DUF423"/>
</dbReference>
<evidence type="ECO:0000256" key="5">
    <source>
        <dbReference type="ARBA" id="ARBA00023136"/>
    </source>
</evidence>
<evidence type="ECO:0000313" key="7">
    <source>
        <dbReference type="EMBL" id="KAK5647039.1"/>
    </source>
</evidence>
<evidence type="ECO:0000313" key="8">
    <source>
        <dbReference type="Proteomes" id="UP001329430"/>
    </source>
</evidence>
<sequence length="162" mass="18099">MVFTEVYNYVVFNNPVSQKILKPLWNHTVSHVPPEIKIVTERIPLWELAAQQAPIIRFAGISGASAVMLGAYGSHKSYPKDKETELKSIYETGNRFHFLHTLALLGTPMCRNPRISSSLFTLGMVLFSGPCYYHAFTGDDRFGRLAPIGGTVLILAWLSMVL</sequence>
<reference evidence="7 8" key="1">
    <citation type="journal article" date="2024" name="Insects">
        <title>An Improved Chromosome-Level Genome Assembly of the Firefly Pyrocoelia pectoralis.</title>
        <authorList>
            <person name="Fu X."/>
            <person name="Meyer-Rochow V.B."/>
            <person name="Ballantyne L."/>
            <person name="Zhu X."/>
        </authorList>
    </citation>
    <scope>NUCLEOTIDE SEQUENCE [LARGE SCALE GENOMIC DNA]</scope>
    <source>
        <strain evidence="7">XCY_ONT2</strain>
    </source>
</reference>
<feature type="transmembrane region" description="Helical" evidence="6">
    <location>
        <begin position="119"/>
        <end position="136"/>
    </location>
</feature>
<dbReference type="PANTHER" id="PTHR43461:SF1">
    <property type="entry name" value="TRANSMEMBRANE PROTEIN 256"/>
    <property type="match status" value="1"/>
</dbReference>
<evidence type="ECO:0000256" key="3">
    <source>
        <dbReference type="ARBA" id="ARBA00022692"/>
    </source>
</evidence>
<comment type="similarity">
    <text evidence="2">Belongs to the TMEM256 family.</text>
</comment>
<accession>A0AAN7VMV8</accession>
<evidence type="ECO:0000256" key="6">
    <source>
        <dbReference type="SAM" id="Phobius"/>
    </source>
</evidence>
<protein>
    <recommendedName>
        <fullName evidence="9">Transmembrane protein 256 homolog</fullName>
    </recommendedName>
</protein>
<keyword evidence="4 6" id="KW-1133">Transmembrane helix</keyword>
<organism evidence="7 8">
    <name type="scientific">Pyrocoelia pectoralis</name>
    <dbReference type="NCBI Taxonomy" id="417401"/>
    <lineage>
        <taxon>Eukaryota</taxon>
        <taxon>Metazoa</taxon>
        <taxon>Ecdysozoa</taxon>
        <taxon>Arthropoda</taxon>
        <taxon>Hexapoda</taxon>
        <taxon>Insecta</taxon>
        <taxon>Pterygota</taxon>
        <taxon>Neoptera</taxon>
        <taxon>Endopterygota</taxon>
        <taxon>Coleoptera</taxon>
        <taxon>Polyphaga</taxon>
        <taxon>Elateriformia</taxon>
        <taxon>Elateroidea</taxon>
        <taxon>Lampyridae</taxon>
        <taxon>Lampyrinae</taxon>
        <taxon>Pyrocoelia</taxon>
    </lineage>
</organism>
<keyword evidence="8" id="KW-1185">Reference proteome</keyword>
<proteinExistence type="inferred from homology"/>
<evidence type="ECO:0000256" key="4">
    <source>
        <dbReference type="ARBA" id="ARBA00022989"/>
    </source>
</evidence>
<dbReference type="GO" id="GO:0016020">
    <property type="term" value="C:membrane"/>
    <property type="evidence" value="ECO:0007669"/>
    <property type="project" value="UniProtKB-SubCell"/>
</dbReference>
<name>A0AAN7VMV8_9COLE</name>
<dbReference type="Pfam" id="PF04241">
    <property type="entry name" value="DUF423"/>
    <property type="match status" value="1"/>
</dbReference>
<evidence type="ECO:0000256" key="1">
    <source>
        <dbReference type="ARBA" id="ARBA00004141"/>
    </source>
</evidence>
<gene>
    <name evidence="7" type="ORF">RI129_005503</name>
</gene>
<keyword evidence="5 6" id="KW-0472">Membrane</keyword>
<keyword evidence="3 6" id="KW-0812">Transmembrane</keyword>